<reference evidence="2" key="1">
    <citation type="submission" date="2017-06" db="EMBL/GenBank/DDBJ databases">
        <authorList>
            <person name="Varghese N."/>
            <person name="Submissions S."/>
        </authorList>
    </citation>
    <scope>NUCLEOTIDE SEQUENCE [LARGE SCALE GENOMIC DNA]</scope>
    <source>
        <strain evidence="2">DSM 137</strain>
    </source>
</reference>
<evidence type="ECO:0008006" key="3">
    <source>
        <dbReference type="Google" id="ProtNLM"/>
    </source>
</evidence>
<keyword evidence="2" id="KW-1185">Reference proteome</keyword>
<sequence length="137" mass="15520">MDAWSIWDPFYAIAEIGKNARPLPIDPKATVQNSFFLANRDFAEKHPDVVVAINEEVAKATQWADTHREETARLFTEASGVDYAAQKRSVDRGEFTFSPVTEKVLEGQQAVADRYFKLKLIPNRIDVHDVVWAKAKS</sequence>
<dbReference type="Proteomes" id="UP000198418">
    <property type="component" value="Unassembled WGS sequence"/>
</dbReference>
<protein>
    <recommendedName>
        <fullName evidence="3">Sulfonate transport system substrate-binding protein</fullName>
    </recommendedName>
</protein>
<gene>
    <name evidence="1" type="ORF">SAMN06265338_1417</name>
</gene>
<name>A0A212SGS8_RHOAC</name>
<proteinExistence type="predicted"/>
<dbReference type="SUPFAM" id="SSF53850">
    <property type="entry name" value="Periplasmic binding protein-like II"/>
    <property type="match status" value="1"/>
</dbReference>
<evidence type="ECO:0000313" key="1">
    <source>
        <dbReference type="EMBL" id="SNB84931.1"/>
    </source>
</evidence>
<accession>A0A212SGS8</accession>
<organism evidence="1 2">
    <name type="scientific">Rhodoblastus acidophilus</name>
    <name type="common">Rhodopseudomonas acidophila</name>
    <dbReference type="NCBI Taxonomy" id="1074"/>
    <lineage>
        <taxon>Bacteria</taxon>
        <taxon>Pseudomonadati</taxon>
        <taxon>Pseudomonadota</taxon>
        <taxon>Alphaproteobacteria</taxon>
        <taxon>Hyphomicrobiales</taxon>
        <taxon>Rhodoblastaceae</taxon>
        <taxon>Rhodoblastus</taxon>
    </lineage>
</organism>
<evidence type="ECO:0000313" key="2">
    <source>
        <dbReference type="Proteomes" id="UP000198418"/>
    </source>
</evidence>
<dbReference type="PANTHER" id="PTHR30024:SF42">
    <property type="entry name" value="ALIPHATIC SULFONATES-BINDING PROTEIN-RELATED"/>
    <property type="match status" value="1"/>
</dbReference>
<dbReference type="Gene3D" id="3.40.190.10">
    <property type="entry name" value="Periplasmic binding protein-like II"/>
    <property type="match status" value="1"/>
</dbReference>
<dbReference type="EMBL" id="FYDG01000041">
    <property type="protein sequence ID" value="SNB84931.1"/>
    <property type="molecule type" value="Genomic_DNA"/>
</dbReference>
<dbReference type="PANTHER" id="PTHR30024">
    <property type="entry name" value="ALIPHATIC SULFONATES-BINDING PROTEIN-RELATED"/>
    <property type="match status" value="1"/>
</dbReference>
<dbReference type="AlphaFoldDB" id="A0A212SGS8"/>